<comment type="caution">
    <text evidence="2">The sequence shown here is derived from an EMBL/GenBank/DDBJ whole genome shotgun (WGS) entry which is preliminary data.</text>
</comment>
<organism evidence="2 3">
    <name type="scientific">Sphingobacterium detergens</name>
    <dbReference type="NCBI Taxonomy" id="1145106"/>
    <lineage>
        <taxon>Bacteria</taxon>
        <taxon>Pseudomonadati</taxon>
        <taxon>Bacteroidota</taxon>
        <taxon>Sphingobacteriia</taxon>
        <taxon>Sphingobacteriales</taxon>
        <taxon>Sphingobacteriaceae</taxon>
        <taxon>Sphingobacterium</taxon>
    </lineage>
</organism>
<feature type="coiled-coil region" evidence="1">
    <location>
        <begin position="156"/>
        <end position="183"/>
    </location>
</feature>
<protein>
    <recommendedName>
        <fullName evidence="4">DUF4369 domain-containing protein</fullName>
    </recommendedName>
</protein>
<dbReference type="Proteomes" id="UP000286246">
    <property type="component" value="Unassembled WGS sequence"/>
</dbReference>
<dbReference type="AlphaFoldDB" id="A0A420AXS2"/>
<dbReference type="RefSeq" id="WP_120260152.1">
    <property type="nucleotide sequence ID" value="NZ_RAPY01000003.1"/>
</dbReference>
<sequence>MKYSFFFFLLLCVLTRCQTSDGGVLSGTLAIKQSLYIDLYNLNTGRKVLSDTLKNGNFNVGLENFESGVYQAVFSWDRDVVKPQEVERFARQPELGVPKYYISTTFWVDRRESKQYNLSVDSIYKQIELEDILLNDGGSESIHMLIKSDGANNKLYNEYLKLINHYREKNQQHKDNLELLVEHYRSLKLYEQAEKANSRLNNTWLDNVKEELINEEIVFMKKHIESDVIPHIYRFQVNTKEDFKRYIEVYKLFPKQTREKLAAHVTRLL</sequence>
<evidence type="ECO:0000313" key="2">
    <source>
        <dbReference type="EMBL" id="RKE49282.1"/>
    </source>
</evidence>
<proteinExistence type="predicted"/>
<evidence type="ECO:0000256" key="1">
    <source>
        <dbReference type="SAM" id="Coils"/>
    </source>
</evidence>
<gene>
    <name evidence="2" type="ORF">DFQ12_3393</name>
</gene>
<evidence type="ECO:0000313" key="3">
    <source>
        <dbReference type="Proteomes" id="UP000286246"/>
    </source>
</evidence>
<accession>A0A420AXS2</accession>
<keyword evidence="1" id="KW-0175">Coiled coil</keyword>
<dbReference type="OrthoDB" id="702958at2"/>
<dbReference type="EMBL" id="RAPY01000003">
    <property type="protein sequence ID" value="RKE49282.1"/>
    <property type="molecule type" value="Genomic_DNA"/>
</dbReference>
<keyword evidence="3" id="KW-1185">Reference proteome</keyword>
<reference evidence="2 3" key="1">
    <citation type="submission" date="2018-09" db="EMBL/GenBank/DDBJ databases">
        <title>Genomic Encyclopedia of Type Strains, Phase III (KMG-III): the genomes of soil and plant-associated and newly described type strains.</title>
        <authorList>
            <person name="Whitman W."/>
        </authorList>
    </citation>
    <scope>NUCLEOTIDE SEQUENCE [LARGE SCALE GENOMIC DNA]</scope>
    <source>
        <strain evidence="2 3">CECT 7938</strain>
    </source>
</reference>
<name>A0A420AXS2_SPHD1</name>
<evidence type="ECO:0008006" key="4">
    <source>
        <dbReference type="Google" id="ProtNLM"/>
    </source>
</evidence>